<comment type="subcellular location">
    <subcellularLocation>
        <location evidence="1">Membrane</location>
    </subcellularLocation>
</comment>
<keyword evidence="4 9" id="KW-0812">Transmembrane</keyword>
<keyword evidence="6 9" id="KW-0472">Membrane</keyword>
<protein>
    <submittedName>
        <fullName evidence="10">Glycosyltransferase family 2 protein</fullName>
    </submittedName>
</protein>
<feature type="region of interest" description="Disordered" evidence="8">
    <location>
        <begin position="201"/>
        <end position="234"/>
    </location>
</feature>
<evidence type="ECO:0000313" key="11">
    <source>
        <dbReference type="Proteomes" id="UP000729357"/>
    </source>
</evidence>
<accession>A0A9P8F3D6</accession>
<feature type="non-terminal residue" evidence="10">
    <location>
        <position position="234"/>
    </location>
</feature>
<dbReference type="PANTHER" id="PTHR47844">
    <property type="entry name" value="SYNTHASE CPS1, PUTATIVE (AFU_ORTHOLOGUE AFUA_7G02500)-RELATED"/>
    <property type="match status" value="1"/>
</dbReference>
<evidence type="ECO:0000313" key="10">
    <source>
        <dbReference type="EMBL" id="KAG9934478.1"/>
    </source>
</evidence>
<feature type="transmembrane region" description="Helical" evidence="9">
    <location>
        <begin position="111"/>
        <end position="133"/>
    </location>
</feature>
<sequence length="234" mass="27258">QLNADDDNFITRWMYSHGWKIAMQYHKACEVQTTLEDSPKYLKQCLRWVRSNWRSNLTSMFVERHYWRSTPWTTYAVFQTTLTAWAFTDFLIFFLFYKATEDLPAGTRQRILIAIGVWIFVFAKSIKLYGHWIRYPADLLMLPCSILFGHVHGFIKLAGLLTLSATSWGSRDGADEDNQYRMIKLPPYDTDDLEASLPLAPNSATPLTMTQHPPPYKKHEPDETCPLQGHYSHD</sequence>
<evidence type="ECO:0000256" key="4">
    <source>
        <dbReference type="ARBA" id="ARBA00022692"/>
    </source>
</evidence>
<evidence type="ECO:0000256" key="1">
    <source>
        <dbReference type="ARBA" id="ARBA00004370"/>
    </source>
</evidence>
<dbReference type="AlphaFoldDB" id="A0A9P8F3D6"/>
<evidence type="ECO:0000256" key="6">
    <source>
        <dbReference type="ARBA" id="ARBA00023136"/>
    </source>
</evidence>
<evidence type="ECO:0000256" key="9">
    <source>
        <dbReference type="SAM" id="Phobius"/>
    </source>
</evidence>
<reference evidence="10" key="2">
    <citation type="submission" date="2021-08" db="EMBL/GenBank/DDBJ databases">
        <authorList>
            <person name="Gostincar C."/>
            <person name="Sun X."/>
            <person name="Song Z."/>
            <person name="Gunde-Cimerman N."/>
        </authorList>
    </citation>
    <scope>NUCLEOTIDE SEQUENCE</scope>
    <source>
        <strain evidence="10">EXF-9298</strain>
    </source>
</reference>
<evidence type="ECO:0000256" key="3">
    <source>
        <dbReference type="ARBA" id="ARBA00022679"/>
    </source>
</evidence>
<dbReference type="PANTHER" id="PTHR47844:SF1">
    <property type="entry name" value="EXOSTOSIN-LIKE 2"/>
    <property type="match status" value="1"/>
</dbReference>
<reference evidence="10" key="1">
    <citation type="journal article" date="2021" name="J Fungi (Basel)">
        <title>Virulence traits and population genomics of the black yeast Aureobasidium melanogenum.</title>
        <authorList>
            <person name="Cernosa A."/>
            <person name="Sun X."/>
            <person name="Gostincar C."/>
            <person name="Fang C."/>
            <person name="Gunde-Cimerman N."/>
            <person name="Song Z."/>
        </authorList>
    </citation>
    <scope>NUCLEOTIDE SEQUENCE</scope>
    <source>
        <strain evidence="10">EXF-9298</strain>
    </source>
</reference>
<keyword evidence="5 9" id="KW-1133">Transmembrane helix</keyword>
<dbReference type="EMBL" id="JAHFXS010006170">
    <property type="protein sequence ID" value="KAG9934478.1"/>
    <property type="molecule type" value="Genomic_DNA"/>
</dbReference>
<keyword evidence="2" id="KW-0328">Glycosyltransferase</keyword>
<proteinExistence type="predicted"/>
<evidence type="ECO:0000256" key="5">
    <source>
        <dbReference type="ARBA" id="ARBA00022989"/>
    </source>
</evidence>
<feature type="compositionally biased region" description="Polar residues" evidence="8">
    <location>
        <begin position="202"/>
        <end position="211"/>
    </location>
</feature>
<dbReference type="GO" id="GO:0016757">
    <property type="term" value="F:glycosyltransferase activity"/>
    <property type="evidence" value="ECO:0007669"/>
    <property type="project" value="UniProtKB-KW"/>
</dbReference>
<keyword evidence="11" id="KW-1185">Reference proteome</keyword>
<keyword evidence="3" id="KW-0808">Transferase</keyword>
<evidence type="ECO:0000256" key="2">
    <source>
        <dbReference type="ARBA" id="ARBA00022676"/>
    </source>
</evidence>
<dbReference type="GO" id="GO:0016020">
    <property type="term" value="C:membrane"/>
    <property type="evidence" value="ECO:0007669"/>
    <property type="project" value="UniProtKB-SubCell"/>
</dbReference>
<keyword evidence="7" id="KW-0325">Glycoprotein</keyword>
<name>A0A9P8F3D6_AURME</name>
<comment type="caution">
    <text evidence="10">The sequence shown here is derived from an EMBL/GenBank/DDBJ whole genome shotgun (WGS) entry which is preliminary data.</text>
</comment>
<evidence type="ECO:0000256" key="8">
    <source>
        <dbReference type="SAM" id="MobiDB-lite"/>
    </source>
</evidence>
<dbReference type="InterPro" id="IPR052427">
    <property type="entry name" value="Glycosyltrans_GT2/GT47"/>
</dbReference>
<dbReference type="Pfam" id="PF13641">
    <property type="entry name" value="Glyco_tranf_2_3"/>
    <property type="match status" value="1"/>
</dbReference>
<organism evidence="10 11">
    <name type="scientific">Aureobasidium melanogenum</name>
    <name type="common">Aureobasidium pullulans var. melanogenum</name>
    <dbReference type="NCBI Taxonomy" id="46634"/>
    <lineage>
        <taxon>Eukaryota</taxon>
        <taxon>Fungi</taxon>
        <taxon>Dikarya</taxon>
        <taxon>Ascomycota</taxon>
        <taxon>Pezizomycotina</taxon>
        <taxon>Dothideomycetes</taxon>
        <taxon>Dothideomycetidae</taxon>
        <taxon>Dothideales</taxon>
        <taxon>Saccotheciaceae</taxon>
        <taxon>Aureobasidium</taxon>
    </lineage>
</organism>
<gene>
    <name evidence="10" type="ORF">KCU98_g20085</name>
</gene>
<evidence type="ECO:0000256" key="7">
    <source>
        <dbReference type="ARBA" id="ARBA00023180"/>
    </source>
</evidence>
<dbReference type="Proteomes" id="UP000729357">
    <property type="component" value="Unassembled WGS sequence"/>
</dbReference>
<feature type="transmembrane region" description="Helical" evidence="9">
    <location>
        <begin position="76"/>
        <end position="99"/>
    </location>
</feature>
<feature type="non-terminal residue" evidence="10">
    <location>
        <position position="1"/>
    </location>
</feature>